<dbReference type="GO" id="GO:0000462">
    <property type="term" value="P:maturation of SSU-rRNA from tricistronic rRNA transcript (SSU-rRNA, 5.8S rRNA, LSU-rRNA)"/>
    <property type="evidence" value="ECO:0007669"/>
    <property type="project" value="TreeGrafter"/>
</dbReference>
<reference evidence="6 7" key="1">
    <citation type="submission" date="2020-08" db="EMBL/GenBank/DDBJ databases">
        <authorList>
            <person name="Koutsovoulos G."/>
            <person name="Danchin GJ E."/>
        </authorList>
    </citation>
    <scope>NUCLEOTIDE SEQUENCE [LARGE SCALE GENOMIC DNA]</scope>
</reference>
<evidence type="ECO:0000313" key="6">
    <source>
        <dbReference type="EMBL" id="CAD2195810.1"/>
    </source>
</evidence>
<feature type="domain" description="UTP25 C-terminal" evidence="4">
    <location>
        <begin position="255"/>
        <end position="394"/>
    </location>
</feature>
<name>A0A6V7X8Z0_MELEN</name>
<dbReference type="Pfam" id="PF06862">
    <property type="entry name" value="Utp25_C"/>
    <property type="match status" value="1"/>
</dbReference>
<dbReference type="GO" id="GO:0019843">
    <property type="term" value="F:rRNA binding"/>
    <property type="evidence" value="ECO:0007669"/>
    <property type="project" value="TreeGrafter"/>
</dbReference>
<dbReference type="PANTHER" id="PTHR12933">
    <property type="entry name" value="ORF PROTEIN-RELATED"/>
    <property type="match status" value="1"/>
</dbReference>
<evidence type="ECO:0000256" key="2">
    <source>
        <dbReference type="ARBA" id="ARBA00009223"/>
    </source>
</evidence>
<feature type="domain" description="UTP25 NTP hydrolase-like" evidence="5">
    <location>
        <begin position="44"/>
        <end position="162"/>
    </location>
</feature>
<evidence type="ECO:0000313" key="7">
    <source>
        <dbReference type="Proteomes" id="UP000580250"/>
    </source>
</evidence>
<organism evidence="6 7">
    <name type="scientific">Meloidogyne enterolobii</name>
    <name type="common">Root-knot nematode worm</name>
    <name type="synonym">Meloidogyne mayaguensis</name>
    <dbReference type="NCBI Taxonomy" id="390850"/>
    <lineage>
        <taxon>Eukaryota</taxon>
        <taxon>Metazoa</taxon>
        <taxon>Ecdysozoa</taxon>
        <taxon>Nematoda</taxon>
        <taxon>Chromadorea</taxon>
        <taxon>Rhabditida</taxon>
        <taxon>Tylenchina</taxon>
        <taxon>Tylenchomorpha</taxon>
        <taxon>Tylenchoidea</taxon>
        <taxon>Meloidogynidae</taxon>
        <taxon>Meloidogyninae</taxon>
        <taxon>Meloidogyne</taxon>
    </lineage>
</organism>
<comment type="similarity">
    <text evidence="2">Belongs to the UTP25 family.</text>
</comment>
<evidence type="ECO:0000259" key="4">
    <source>
        <dbReference type="Pfam" id="PF06862"/>
    </source>
</evidence>
<comment type="subcellular location">
    <subcellularLocation>
        <location evidence="1">Nucleus</location>
        <location evidence="1">Nucleolus</location>
    </subcellularLocation>
</comment>
<dbReference type="PANTHER" id="PTHR12933:SF0">
    <property type="entry name" value="U3 SMALL NUCLEOLAR RNA-ASSOCIATED PROTEIN 25 HOMOLOG"/>
    <property type="match status" value="1"/>
</dbReference>
<dbReference type="GO" id="GO:0034511">
    <property type="term" value="F:U3 snoRNA binding"/>
    <property type="evidence" value="ECO:0007669"/>
    <property type="project" value="InterPro"/>
</dbReference>
<dbReference type="GO" id="GO:0032040">
    <property type="term" value="C:small-subunit processome"/>
    <property type="evidence" value="ECO:0007669"/>
    <property type="project" value="TreeGrafter"/>
</dbReference>
<dbReference type="OrthoDB" id="10264378at2759"/>
<dbReference type="InterPro" id="IPR053940">
    <property type="entry name" value="UTP25_NTPase-like"/>
</dbReference>
<evidence type="ECO:0000256" key="3">
    <source>
        <dbReference type="ARBA" id="ARBA00023242"/>
    </source>
</evidence>
<dbReference type="AlphaFoldDB" id="A0A6V7X8Z0"/>
<evidence type="ECO:0000256" key="1">
    <source>
        <dbReference type="ARBA" id="ARBA00004604"/>
    </source>
</evidence>
<dbReference type="Proteomes" id="UP000580250">
    <property type="component" value="Unassembled WGS sequence"/>
</dbReference>
<dbReference type="EMBL" id="CAJEWN010001246">
    <property type="protein sequence ID" value="CAD2195810.1"/>
    <property type="molecule type" value="Genomic_DNA"/>
</dbReference>
<accession>A0A6V7X8Z0</accession>
<keyword evidence="3" id="KW-0539">Nucleus</keyword>
<evidence type="ECO:0000259" key="5">
    <source>
        <dbReference type="Pfam" id="PF22916"/>
    </source>
</evidence>
<gene>
    <name evidence="6" type="ORF">MENT_LOCUS48923</name>
</gene>
<dbReference type="InterPro" id="IPR053939">
    <property type="entry name" value="UTP25_C"/>
</dbReference>
<dbReference type="InterPro" id="IPR010678">
    <property type="entry name" value="UTP25"/>
</dbReference>
<dbReference type="Pfam" id="PF22916">
    <property type="entry name" value="UTP25_NTPase-like"/>
    <property type="match status" value="1"/>
</dbReference>
<sequence>MDDIITFKCLLRLYKNKLVNKEKEQIFQENLFTNFMGCYFDICCSTREDCTELICLHSLNHLIRNLIIGNKQRLQKAKDEGLELTDSLIEKCRDQGLSQSKILILCPFQKFARKGVCTMKDLLFTPEEKPFLQNWTKFGEEYGDEDGNKINEKRQVSEDFKANILIMQNWEHLITTISALNKMPTTVSIDITRIKRWSSIDGLTKHYRQTICFSQINFVEMNSLFAQHCSNFVGITTIKQNLRELLPIKQFFYPSIQYFHHFETISPTEQTNERFKYFVEQIHSKCETGTLIFITSYFDSVLIRNHLKKRNNETFVQLHEYAEQGKIAKARLLFFKRERKLMLFTERFDFFFRYQIKGIRSLLLYQPPINTEFYPEFLQMSATQQKNDFENQEKNKLVKYNLKIKS</sequence>
<proteinExistence type="inferred from homology"/>
<comment type="caution">
    <text evidence="6">The sequence shown here is derived from an EMBL/GenBank/DDBJ whole genome shotgun (WGS) entry which is preliminary data.</text>
</comment>
<protein>
    <submittedName>
        <fullName evidence="6">Uncharacterized protein</fullName>
    </submittedName>
</protein>